<keyword evidence="10 15" id="KW-0863">Zinc-finger</keyword>
<dbReference type="GeneID" id="90071771"/>
<name>A0AAV5QG89_9ASCO</name>
<dbReference type="AlphaFoldDB" id="A0AAV5QG89"/>
<keyword evidence="19" id="KW-1185">Reference proteome</keyword>
<evidence type="ECO:0000313" key="18">
    <source>
        <dbReference type="EMBL" id="GMM33792.1"/>
    </source>
</evidence>
<dbReference type="GO" id="GO:0008270">
    <property type="term" value="F:zinc ion binding"/>
    <property type="evidence" value="ECO:0007669"/>
    <property type="project" value="UniProtKB-KW"/>
</dbReference>
<dbReference type="EMBL" id="BTFZ01000002">
    <property type="protein sequence ID" value="GMM33792.1"/>
    <property type="molecule type" value="Genomic_DNA"/>
</dbReference>
<feature type="domain" description="CHHC U11-48K-type" evidence="17">
    <location>
        <begin position="93"/>
        <end position="120"/>
    </location>
</feature>
<evidence type="ECO:0000256" key="16">
    <source>
        <dbReference type="SAM" id="MobiDB-lite"/>
    </source>
</evidence>
<keyword evidence="5 15" id="KW-0489">Methyltransferase</keyword>
<dbReference type="Pfam" id="PF11722">
    <property type="entry name" value="zf-TRM13_CCCH"/>
    <property type="match status" value="1"/>
</dbReference>
<sequence length="512" mass="58216">MGEIHDAPRKEPFPLETLDGDQNAKKRKITKSQKKDGKPKFHCTYFMKSKNRSCKMMRRESEKYCPAHIIAATEEQKNNNGGDSEELGTESQRIPCPLDPSHSIWERNLKSHVKKCNKTKAIKEPETKSWFRKNFNSCSSEAHKEASESNNLDTKSEDYYKYWIPVVEKAFANLISILQAQDASFSEILPLENKSGEGESSSVIKSRFKELGNQKHIIQQSSLISHLIENGLYGNDKDYIEFGCGRAELSRYLAKDIVYRTLCTHKDQLDDVSMPGFLLIDRSGSRMKMDSKIAKDYMEVRQSIDLSTSNTKSDVASSELSKLAPFVLRLKTDIKDLYLDDVLQTPQFQKISRKFVGISKHLCGCATDLTLQCILNAKTLETQFGGLVVAMCCRHVCDYSMFLPDSKRFLSQIFECSSSKLVSIFNVLTKLVSWATNGRRPGMADDDINNHPSNLTVLQREALGLKARRIIDECRVFAMREKGYNVKIARYVESDISLENVCMIVIPKNEDK</sequence>
<organism evidence="18 19">
    <name type="scientific">Saccharomycopsis crataegensis</name>
    <dbReference type="NCBI Taxonomy" id="43959"/>
    <lineage>
        <taxon>Eukaryota</taxon>
        <taxon>Fungi</taxon>
        <taxon>Dikarya</taxon>
        <taxon>Ascomycota</taxon>
        <taxon>Saccharomycotina</taxon>
        <taxon>Saccharomycetes</taxon>
        <taxon>Saccharomycopsidaceae</taxon>
        <taxon>Saccharomycopsis</taxon>
    </lineage>
</organism>
<feature type="region of interest" description="Disordered" evidence="16">
    <location>
        <begin position="1"/>
        <end position="38"/>
    </location>
</feature>
<keyword evidence="8 15" id="KW-0819">tRNA processing</keyword>
<evidence type="ECO:0000256" key="8">
    <source>
        <dbReference type="ARBA" id="ARBA00022694"/>
    </source>
</evidence>
<dbReference type="PANTHER" id="PTHR12998:SF0">
    <property type="entry name" value="TRNA:M(4)X MODIFICATION ENZYME TRM13 HOMOLOG"/>
    <property type="match status" value="1"/>
</dbReference>
<dbReference type="InterPro" id="IPR039044">
    <property type="entry name" value="Trm13"/>
</dbReference>
<evidence type="ECO:0000256" key="10">
    <source>
        <dbReference type="ARBA" id="ARBA00022771"/>
    </source>
</evidence>
<accession>A0AAV5QG89</accession>
<dbReference type="InterPro" id="IPR007871">
    <property type="entry name" value="Methyltransferase_TRM13"/>
</dbReference>
<keyword evidence="11 15" id="KW-0862">Zinc</keyword>
<keyword evidence="9 15" id="KW-0479">Metal-binding</keyword>
<dbReference type="Proteomes" id="UP001360560">
    <property type="component" value="Unassembled WGS sequence"/>
</dbReference>
<comment type="caution">
    <text evidence="18">The sequence shown here is derived from an EMBL/GenBank/DDBJ whole genome shotgun (WGS) entry which is preliminary data.</text>
</comment>
<evidence type="ECO:0000256" key="15">
    <source>
        <dbReference type="RuleBase" id="RU367103"/>
    </source>
</evidence>
<comment type="function">
    <text evidence="1 15">tRNA methylase which 2'-O-methylates cytidine(4) in tRNA(Pro) and tRNA(Gly)(GCC), and adenosine(4) in tRNA(His).</text>
</comment>
<keyword evidence="7 15" id="KW-0949">S-adenosyl-L-methionine</keyword>
<evidence type="ECO:0000256" key="6">
    <source>
        <dbReference type="ARBA" id="ARBA00022679"/>
    </source>
</evidence>
<evidence type="ECO:0000256" key="1">
    <source>
        <dbReference type="ARBA" id="ARBA00002267"/>
    </source>
</evidence>
<dbReference type="PANTHER" id="PTHR12998">
    <property type="entry name" value="TRNA:M(4)X MODIFICATION ENZYME TRM13 HOMOLOG"/>
    <property type="match status" value="1"/>
</dbReference>
<dbReference type="GO" id="GO:0030488">
    <property type="term" value="P:tRNA methylation"/>
    <property type="evidence" value="ECO:0007669"/>
    <property type="project" value="InterPro"/>
</dbReference>
<comment type="similarity">
    <text evidence="2 15">Belongs to the methyltransferase TRM13 family.</text>
</comment>
<feature type="compositionally biased region" description="Basic and acidic residues" evidence="16">
    <location>
        <begin position="1"/>
        <end position="13"/>
    </location>
</feature>
<evidence type="ECO:0000256" key="3">
    <source>
        <dbReference type="ARBA" id="ARBA00012810"/>
    </source>
</evidence>
<evidence type="ECO:0000256" key="5">
    <source>
        <dbReference type="ARBA" id="ARBA00022603"/>
    </source>
</evidence>
<proteinExistence type="inferred from homology"/>
<evidence type="ECO:0000256" key="13">
    <source>
        <dbReference type="ARBA" id="ARBA00048635"/>
    </source>
</evidence>
<comment type="catalytic activity">
    <reaction evidence="13 15">
        <text>cytidine(4) in tRNA(Gly)(GCC) + S-adenosyl-L-methionine = 2'-O-methylcytidine(4) in tRNA(Gly)(GCC) + S-adenosyl-L-homocysteine + H(+)</text>
        <dbReference type="Rhea" id="RHEA:43192"/>
        <dbReference type="Rhea" id="RHEA-COMP:10399"/>
        <dbReference type="Rhea" id="RHEA-COMP:10400"/>
        <dbReference type="ChEBI" id="CHEBI:15378"/>
        <dbReference type="ChEBI" id="CHEBI:57856"/>
        <dbReference type="ChEBI" id="CHEBI:59789"/>
        <dbReference type="ChEBI" id="CHEBI:74495"/>
        <dbReference type="ChEBI" id="CHEBI:82748"/>
        <dbReference type="EC" id="2.1.1.225"/>
    </reaction>
</comment>
<evidence type="ECO:0000256" key="2">
    <source>
        <dbReference type="ARBA" id="ARBA00005265"/>
    </source>
</evidence>
<evidence type="ECO:0000256" key="11">
    <source>
        <dbReference type="ARBA" id="ARBA00022833"/>
    </source>
</evidence>
<comment type="catalytic activity">
    <reaction evidence="12 15">
        <text>cytidine(4) in tRNA(Pro) + S-adenosyl-L-methionine = 2'-O-methylcytidine(4) in tRNA(Pro) + S-adenosyl-L-homocysteine + H(+)</text>
        <dbReference type="Rhea" id="RHEA:32767"/>
        <dbReference type="Rhea" id="RHEA-COMP:10397"/>
        <dbReference type="Rhea" id="RHEA-COMP:10398"/>
        <dbReference type="ChEBI" id="CHEBI:15378"/>
        <dbReference type="ChEBI" id="CHEBI:57856"/>
        <dbReference type="ChEBI" id="CHEBI:59789"/>
        <dbReference type="ChEBI" id="CHEBI:74495"/>
        <dbReference type="ChEBI" id="CHEBI:82748"/>
        <dbReference type="EC" id="2.1.1.225"/>
    </reaction>
</comment>
<dbReference type="InterPro" id="IPR022776">
    <property type="entry name" value="TRM13/UPF0224_CHHC_Znf_dom"/>
</dbReference>
<reference evidence="18 19" key="1">
    <citation type="journal article" date="2023" name="Elife">
        <title>Identification of key yeast species and microbe-microbe interactions impacting larval growth of Drosophila in the wild.</title>
        <authorList>
            <person name="Mure A."/>
            <person name="Sugiura Y."/>
            <person name="Maeda R."/>
            <person name="Honda K."/>
            <person name="Sakurai N."/>
            <person name="Takahashi Y."/>
            <person name="Watada M."/>
            <person name="Katoh T."/>
            <person name="Gotoh A."/>
            <person name="Gotoh Y."/>
            <person name="Taniguchi I."/>
            <person name="Nakamura K."/>
            <person name="Hayashi T."/>
            <person name="Katayama T."/>
            <person name="Uemura T."/>
            <person name="Hattori Y."/>
        </authorList>
    </citation>
    <scope>NUCLEOTIDE SEQUENCE [LARGE SCALE GENOMIC DNA]</scope>
    <source>
        <strain evidence="18 19">SC-9</strain>
    </source>
</reference>
<dbReference type="InterPro" id="IPR021721">
    <property type="entry name" value="Znf_CCCH-type_TRM13"/>
</dbReference>
<dbReference type="EC" id="2.1.1.225" evidence="3 15"/>
<dbReference type="Pfam" id="PF05253">
    <property type="entry name" value="zf-U11-48K"/>
    <property type="match status" value="1"/>
</dbReference>
<dbReference type="PROSITE" id="PS51800">
    <property type="entry name" value="ZF_CHHC_U11_48K"/>
    <property type="match status" value="1"/>
</dbReference>
<evidence type="ECO:0000256" key="14">
    <source>
        <dbReference type="ARBA" id="ARBA00049393"/>
    </source>
</evidence>
<keyword evidence="6 15" id="KW-0808">Transferase</keyword>
<comment type="catalytic activity">
    <reaction evidence="14 15">
        <text>adenosine(4) in tRNA(His) + S-adenosyl-L-methionine = 2'-O-methyladenosine(4) in tRNA(His) + S-adenosyl-L-homocysteine + H(+)</text>
        <dbReference type="Rhea" id="RHEA:43196"/>
        <dbReference type="Rhea" id="RHEA-COMP:10401"/>
        <dbReference type="Rhea" id="RHEA-COMP:10402"/>
        <dbReference type="ChEBI" id="CHEBI:15378"/>
        <dbReference type="ChEBI" id="CHEBI:57856"/>
        <dbReference type="ChEBI" id="CHEBI:59789"/>
        <dbReference type="ChEBI" id="CHEBI:74411"/>
        <dbReference type="ChEBI" id="CHEBI:74477"/>
        <dbReference type="EC" id="2.1.1.225"/>
    </reaction>
</comment>
<evidence type="ECO:0000256" key="12">
    <source>
        <dbReference type="ARBA" id="ARBA00048165"/>
    </source>
</evidence>
<dbReference type="Pfam" id="PF05206">
    <property type="entry name" value="TRM13"/>
    <property type="match status" value="1"/>
</dbReference>
<gene>
    <name evidence="18" type="ORF">DASC09_011170</name>
</gene>
<evidence type="ECO:0000313" key="19">
    <source>
        <dbReference type="Proteomes" id="UP001360560"/>
    </source>
</evidence>
<evidence type="ECO:0000256" key="9">
    <source>
        <dbReference type="ARBA" id="ARBA00022723"/>
    </source>
</evidence>
<evidence type="ECO:0000259" key="17">
    <source>
        <dbReference type="PROSITE" id="PS51800"/>
    </source>
</evidence>
<evidence type="ECO:0000256" key="4">
    <source>
        <dbReference type="ARBA" id="ARBA00015883"/>
    </source>
</evidence>
<protein>
    <recommendedName>
        <fullName evidence="4 15">tRNA:m(4)X modification enzyme TRM13</fullName>
        <ecNumber evidence="3 15">2.1.1.225</ecNumber>
    </recommendedName>
</protein>
<dbReference type="RefSeq" id="XP_064850792.1">
    <property type="nucleotide sequence ID" value="XM_064994720.1"/>
</dbReference>
<dbReference type="GO" id="GO:0106050">
    <property type="term" value="F:tRNA 2'-O-methyltransferase activity"/>
    <property type="evidence" value="ECO:0007669"/>
    <property type="project" value="UniProtKB-UniRule"/>
</dbReference>
<evidence type="ECO:0000256" key="7">
    <source>
        <dbReference type="ARBA" id="ARBA00022691"/>
    </source>
</evidence>